<dbReference type="Proteomes" id="UP000318710">
    <property type="component" value="Unassembled WGS sequence"/>
</dbReference>
<evidence type="ECO:0000256" key="2">
    <source>
        <dbReference type="ARBA" id="ARBA00012961"/>
    </source>
</evidence>
<dbReference type="PANTHER" id="PTHR23117:SF13">
    <property type="entry name" value="GUANYLATE KINASE"/>
    <property type="match status" value="1"/>
</dbReference>
<comment type="function">
    <text evidence="9">Essential for recycling GMP and indirectly, cGMP.</text>
</comment>
<feature type="binding site" evidence="9">
    <location>
        <begin position="15"/>
        <end position="22"/>
    </location>
    <ligand>
        <name>ATP</name>
        <dbReference type="ChEBI" id="CHEBI:30616"/>
    </ligand>
</feature>
<dbReference type="NCBIfam" id="TIGR03263">
    <property type="entry name" value="guanyl_kin"/>
    <property type="match status" value="1"/>
</dbReference>
<gene>
    <name evidence="9" type="primary">gmk</name>
    <name evidence="11" type="ORF">EVA93_02665</name>
</gene>
<evidence type="ECO:0000256" key="9">
    <source>
        <dbReference type="HAMAP-Rule" id="MF_00328"/>
    </source>
</evidence>
<keyword evidence="4 9" id="KW-0808">Transferase</keyword>
<evidence type="ECO:0000259" key="10">
    <source>
        <dbReference type="PROSITE" id="PS50052"/>
    </source>
</evidence>
<dbReference type="AlphaFoldDB" id="A0A520N2I3"/>
<dbReference type="PROSITE" id="PS00856">
    <property type="entry name" value="GUANYLATE_KINASE_1"/>
    <property type="match status" value="1"/>
</dbReference>
<organism evidence="11 12">
    <name type="scientific">SAR86 cluster bacterium</name>
    <dbReference type="NCBI Taxonomy" id="2030880"/>
    <lineage>
        <taxon>Bacteria</taxon>
        <taxon>Pseudomonadati</taxon>
        <taxon>Pseudomonadota</taxon>
        <taxon>Gammaproteobacteria</taxon>
        <taxon>SAR86 cluster</taxon>
    </lineage>
</organism>
<evidence type="ECO:0000256" key="8">
    <source>
        <dbReference type="ARBA" id="ARBA00030128"/>
    </source>
</evidence>
<evidence type="ECO:0000313" key="12">
    <source>
        <dbReference type="Proteomes" id="UP000318710"/>
    </source>
</evidence>
<dbReference type="FunFam" id="3.30.63.10:FF:000002">
    <property type="entry name" value="Guanylate kinase 1"/>
    <property type="match status" value="1"/>
</dbReference>
<dbReference type="GO" id="GO:0005829">
    <property type="term" value="C:cytosol"/>
    <property type="evidence" value="ECO:0007669"/>
    <property type="project" value="TreeGrafter"/>
</dbReference>
<dbReference type="EC" id="2.7.4.8" evidence="2 9"/>
<reference evidence="11 12" key="1">
    <citation type="submission" date="2019-02" db="EMBL/GenBank/DDBJ databases">
        <title>Prokaryotic population dynamics and viral predation in marine succession experiment using metagenomics: the confinement effect.</title>
        <authorList>
            <person name="Haro-Moreno J.M."/>
            <person name="Rodriguez-Valera F."/>
            <person name="Lopez-Perez M."/>
        </authorList>
    </citation>
    <scope>NUCLEOTIDE SEQUENCE [LARGE SCALE GENOMIC DNA]</scope>
    <source>
        <strain evidence="11">MED-G160</strain>
    </source>
</reference>
<dbReference type="SMART" id="SM00072">
    <property type="entry name" value="GuKc"/>
    <property type="match status" value="1"/>
</dbReference>
<evidence type="ECO:0000256" key="3">
    <source>
        <dbReference type="ARBA" id="ARBA00016296"/>
    </source>
</evidence>
<sequence length="206" mass="23592">MLNDLKKGELIVFAAPSGAGKSSLIKEIITNNENIELSVSATTRSPREGETHGKDYFFITDNEFNDLKKKDAFIESADVHGYQYGTLKAFVEEKLENNISVVLDIDVQGFIQISNSIKQVISIFIIPPSLDELKKRLILRGLDADDVINRRMENAIKELKHAKYFDYIVLNDDFNRAFNNITSIIFDKNYEYNETYNKNILKDLLD</sequence>
<evidence type="ECO:0000256" key="4">
    <source>
        <dbReference type="ARBA" id="ARBA00022679"/>
    </source>
</evidence>
<proteinExistence type="inferred from homology"/>
<keyword evidence="9" id="KW-0963">Cytoplasm</keyword>
<accession>A0A520N2I3</accession>
<dbReference type="Pfam" id="PF00625">
    <property type="entry name" value="Guanylate_kin"/>
    <property type="match status" value="1"/>
</dbReference>
<keyword evidence="5 9" id="KW-0547">Nucleotide-binding</keyword>
<dbReference type="GO" id="GO:0004385">
    <property type="term" value="F:GMP kinase activity"/>
    <property type="evidence" value="ECO:0007669"/>
    <property type="project" value="UniProtKB-UniRule"/>
</dbReference>
<comment type="subcellular location">
    <subcellularLocation>
        <location evidence="9">Cytoplasm</location>
    </subcellularLocation>
</comment>
<dbReference type="InterPro" id="IPR008144">
    <property type="entry name" value="Guanylate_kin-like_dom"/>
</dbReference>
<dbReference type="CDD" id="cd00071">
    <property type="entry name" value="GMPK"/>
    <property type="match status" value="1"/>
</dbReference>
<evidence type="ECO:0000313" key="11">
    <source>
        <dbReference type="EMBL" id="RZO27688.1"/>
    </source>
</evidence>
<dbReference type="Gene3D" id="3.30.63.10">
    <property type="entry name" value="Guanylate Kinase phosphate binding domain"/>
    <property type="match status" value="1"/>
</dbReference>
<evidence type="ECO:0000256" key="7">
    <source>
        <dbReference type="ARBA" id="ARBA00022840"/>
    </source>
</evidence>
<comment type="caution">
    <text evidence="11">The sequence shown here is derived from an EMBL/GenBank/DDBJ whole genome shotgun (WGS) entry which is preliminary data.</text>
</comment>
<feature type="domain" description="Guanylate kinase-like" evidence="10">
    <location>
        <begin position="8"/>
        <end position="186"/>
    </location>
</feature>
<dbReference type="PROSITE" id="PS50052">
    <property type="entry name" value="GUANYLATE_KINASE_2"/>
    <property type="match status" value="1"/>
</dbReference>
<comment type="similarity">
    <text evidence="1 9">Belongs to the guanylate kinase family.</text>
</comment>
<name>A0A520N2I3_9GAMM</name>
<evidence type="ECO:0000256" key="6">
    <source>
        <dbReference type="ARBA" id="ARBA00022777"/>
    </source>
</evidence>
<dbReference type="InterPro" id="IPR008145">
    <property type="entry name" value="GK/Ca_channel_bsu"/>
</dbReference>
<keyword evidence="7 9" id="KW-0067">ATP-binding</keyword>
<dbReference type="EMBL" id="SHBF01000012">
    <property type="protein sequence ID" value="RZO27688.1"/>
    <property type="molecule type" value="Genomic_DNA"/>
</dbReference>
<evidence type="ECO:0000256" key="1">
    <source>
        <dbReference type="ARBA" id="ARBA00005790"/>
    </source>
</evidence>
<keyword evidence="6 9" id="KW-0418">Kinase</keyword>
<evidence type="ECO:0000256" key="5">
    <source>
        <dbReference type="ARBA" id="ARBA00022741"/>
    </source>
</evidence>
<dbReference type="HAMAP" id="MF_00328">
    <property type="entry name" value="Guanylate_kinase"/>
    <property type="match status" value="1"/>
</dbReference>
<comment type="catalytic activity">
    <reaction evidence="9">
        <text>GMP + ATP = GDP + ADP</text>
        <dbReference type="Rhea" id="RHEA:20780"/>
        <dbReference type="ChEBI" id="CHEBI:30616"/>
        <dbReference type="ChEBI" id="CHEBI:58115"/>
        <dbReference type="ChEBI" id="CHEBI:58189"/>
        <dbReference type="ChEBI" id="CHEBI:456216"/>
        <dbReference type="EC" id="2.7.4.8"/>
    </reaction>
</comment>
<dbReference type="InterPro" id="IPR017665">
    <property type="entry name" value="Guanylate_kinase"/>
</dbReference>
<dbReference type="InterPro" id="IPR027417">
    <property type="entry name" value="P-loop_NTPase"/>
</dbReference>
<dbReference type="InterPro" id="IPR020590">
    <property type="entry name" value="Guanylate_kinase_CS"/>
</dbReference>
<dbReference type="PANTHER" id="PTHR23117">
    <property type="entry name" value="GUANYLATE KINASE-RELATED"/>
    <property type="match status" value="1"/>
</dbReference>
<dbReference type="GO" id="GO:0005524">
    <property type="term" value="F:ATP binding"/>
    <property type="evidence" value="ECO:0007669"/>
    <property type="project" value="UniProtKB-UniRule"/>
</dbReference>
<dbReference type="Gene3D" id="3.40.50.300">
    <property type="entry name" value="P-loop containing nucleotide triphosphate hydrolases"/>
    <property type="match status" value="1"/>
</dbReference>
<protein>
    <recommendedName>
        <fullName evidence="3 9">Guanylate kinase</fullName>
        <ecNumber evidence="2 9">2.7.4.8</ecNumber>
    </recommendedName>
    <alternativeName>
        <fullName evidence="8 9">GMP kinase</fullName>
    </alternativeName>
</protein>
<dbReference type="SUPFAM" id="SSF52540">
    <property type="entry name" value="P-loop containing nucleoside triphosphate hydrolases"/>
    <property type="match status" value="1"/>
</dbReference>